<evidence type="ECO:0000313" key="3">
    <source>
        <dbReference type="EMBL" id="MCZ3371407.1"/>
    </source>
</evidence>
<name>A0A9E4ZYR5_9EURY</name>
<dbReference type="GO" id="GO:0016787">
    <property type="term" value="F:hydrolase activity"/>
    <property type="evidence" value="ECO:0007669"/>
    <property type="project" value="UniProtKB-KW"/>
</dbReference>
<dbReference type="SUPFAM" id="SSF53474">
    <property type="entry name" value="alpha/beta-Hydrolases"/>
    <property type="match status" value="1"/>
</dbReference>
<dbReference type="PANTHER" id="PTHR43798:SF33">
    <property type="entry name" value="HYDROLASE, PUTATIVE (AFU_ORTHOLOGUE AFUA_2G14860)-RELATED"/>
    <property type="match status" value="1"/>
</dbReference>
<accession>A0A9E4ZYR5</accession>
<dbReference type="InterPro" id="IPR000073">
    <property type="entry name" value="AB_hydrolase_1"/>
</dbReference>
<feature type="domain" description="AB hydrolase-1" evidence="1">
    <location>
        <begin position="15"/>
        <end position="128"/>
    </location>
</feature>
<organism evidence="3">
    <name type="scientific">Methanobacterium veterum</name>
    <dbReference type="NCBI Taxonomy" id="408577"/>
    <lineage>
        <taxon>Archaea</taxon>
        <taxon>Methanobacteriati</taxon>
        <taxon>Methanobacteriota</taxon>
        <taxon>Methanomada group</taxon>
        <taxon>Methanobacteria</taxon>
        <taxon>Methanobacteriales</taxon>
        <taxon>Methanobacteriaceae</taxon>
        <taxon>Methanobacterium</taxon>
    </lineage>
</organism>
<dbReference type="EMBL" id="JAPVES010000024">
    <property type="protein sequence ID" value="MCZ3371407.1"/>
    <property type="molecule type" value="Genomic_DNA"/>
</dbReference>
<evidence type="ECO:0000313" key="2">
    <source>
        <dbReference type="EMBL" id="MCZ3365942.1"/>
    </source>
</evidence>
<dbReference type="GO" id="GO:0016020">
    <property type="term" value="C:membrane"/>
    <property type="evidence" value="ECO:0007669"/>
    <property type="project" value="TreeGrafter"/>
</dbReference>
<evidence type="ECO:0000313" key="4">
    <source>
        <dbReference type="Proteomes" id="UP001068021"/>
    </source>
</evidence>
<dbReference type="Gene3D" id="3.40.50.1820">
    <property type="entry name" value="alpha/beta hydrolase"/>
    <property type="match status" value="1"/>
</dbReference>
<proteinExistence type="predicted"/>
<dbReference type="Pfam" id="PF00561">
    <property type="entry name" value="Abhydrolase_1"/>
    <property type="match status" value="1"/>
</dbReference>
<dbReference type="InterPro" id="IPR029058">
    <property type="entry name" value="AB_hydrolase_fold"/>
</dbReference>
<dbReference type="PANTHER" id="PTHR43798">
    <property type="entry name" value="MONOACYLGLYCEROL LIPASE"/>
    <property type="match status" value="1"/>
</dbReference>
<dbReference type="Proteomes" id="UP001068021">
    <property type="component" value="Unassembled WGS sequence"/>
</dbReference>
<dbReference type="AlphaFoldDB" id="A0A9E4ZYR5"/>
<keyword evidence="3" id="KW-0378">Hydrolase</keyword>
<dbReference type="InterPro" id="IPR050266">
    <property type="entry name" value="AB_hydrolase_sf"/>
</dbReference>
<gene>
    <name evidence="3" type="ORF">O3H35_02030</name>
    <name evidence="2" type="ORF">O3H54_08610</name>
</gene>
<sequence length="161" mass="18238">MGLYFREIGRNNNETIVFLHAGMSSGWMWDKLVESLKNYHCLIPDLPEHGKSISIKPFTMKKAANEVIDIIRERAHGKKAHIVGLSLGAQVTVQILGTAPEVVDHAVITGTLAREVGSGLSMFMNIFYKIYMRLKDVDFFIKMGMKAQNTQKNFIFFFLIV</sequence>
<keyword evidence="4" id="KW-1185">Reference proteome</keyword>
<protein>
    <submittedName>
        <fullName evidence="3">Alpha/beta fold hydrolase</fullName>
    </submittedName>
</protein>
<reference evidence="3" key="1">
    <citation type="submission" date="2022-12" db="EMBL/GenBank/DDBJ databases">
        <title>Reclassification of two methanogenic archaea species isolated from the Kolyma lowland permafrost.</title>
        <authorList>
            <person name="Trubitsyn V.E."/>
            <person name="Rivkina E.M."/>
            <person name="Shcherbakova V.A."/>
        </authorList>
    </citation>
    <scope>NUCLEOTIDE SEQUENCE</scope>
    <source>
        <strain evidence="2">M2</strain>
        <strain evidence="3">MK4</strain>
    </source>
</reference>
<dbReference type="Proteomes" id="UP001074446">
    <property type="component" value="Unassembled WGS sequence"/>
</dbReference>
<dbReference type="RefSeq" id="WP_052376025.1">
    <property type="nucleotide sequence ID" value="NZ_JAPVER010000020.1"/>
</dbReference>
<dbReference type="EMBL" id="JAPVER010000020">
    <property type="protein sequence ID" value="MCZ3365942.1"/>
    <property type="molecule type" value="Genomic_DNA"/>
</dbReference>
<comment type="caution">
    <text evidence="3">The sequence shown here is derived from an EMBL/GenBank/DDBJ whole genome shotgun (WGS) entry which is preliminary data.</text>
</comment>
<evidence type="ECO:0000259" key="1">
    <source>
        <dbReference type="Pfam" id="PF00561"/>
    </source>
</evidence>